<protein>
    <submittedName>
        <fullName evidence="1">Uncharacterized protein</fullName>
    </submittedName>
</protein>
<dbReference type="AlphaFoldDB" id="A0A918NJ33"/>
<keyword evidence="2" id="KW-1185">Reference proteome</keyword>
<dbReference type="RefSeq" id="WP_233350023.1">
    <property type="nucleotide sequence ID" value="NZ_BMYV01000002.1"/>
</dbReference>
<gene>
    <name evidence="1" type="ORF">GCM10011309_21900</name>
</gene>
<comment type="caution">
    <text evidence="1">The sequence shown here is derived from an EMBL/GenBank/DDBJ whole genome shotgun (WGS) entry which is preliminary data.</text>
</comment>
<organism evidence="1 2">
    <name type="scientific">Litorimonas cladophorae</name>
    <dbReference type="NCBI Taxonomy" id="1220491"/>
    <lineage>
        <taxon>Bacteria</taxon>
        <taxon>Pseudomonadati</taxon>
        <taxon>Pseudomonadota</taxon>
        <taxon>Alphaproteobacteria</taxon>
        <taxon>Maricaulales</taxon>
        <taxon>Robiginitomaculaceae</taxon>
    </lineage>
</organism>
<accession>A0A918NJ33</accession>
<dbReference type="EMBL" id="BMYV01000002">
    <property type="protein sequence ID" value="GGX71335.1"/>
    <property type="molecule type" value="Genomic_DNA"/>
</dbReference>
<evidence type="ECO:0000313" key="2">
    <source>
        <dbReference type="Proteomes" id="UP000600865"/>
    </source>
</evidence>
<sequence>MSDYKISFGDDEEYTRAYMESKGWLSVLQLTFEGKVYHLNFYDPVRLAQCIETEMKDHNPCFFEKNLIVIKCITEKNIRGAIEAIIANGQVSNLISQET</sequence>
<evidence type="ECO:0000313" key="1">
    <source>
        <dbReference type="EMBL" id="GGX71335.1"/>
    </source>
</evidence>
<reference evidence="1 2" key="1">
    <citation type="journal article" date="2014" name="Int. J. Syst. Evol. Microbiol.">
        <title>Complete genome sequence of Corynebacterium casei LMG S-19264T (=DSM 44701T), isolated from a smear-ripened cheese.</title>
        <authorList>
            <consortium name="US DOE Joint Genome Institute (JGI-PGF)"/>
            <person name="Walter F."/>
            <person name="Albersmeier A."/>
            <person name="Kalinowski J."/>
            <person name="Ruckert C."/>
        </authorList>
    </citation>
    <scope>NUCLEOTIDE SEQUENCE [LARGE SCALE GENOMIC DNA]</scope>
    <source>
        <strain evidence="1 2">KCTC 23968</strain>
    </source>
</reference>
<dbReference type="Proteomes" id="UP000600865">
    <property type="component" value="Unassembled WGS sequence"/>
</dbReference>
<name>A0A918NJ33_9PROT</name>
<proteinExistence type="predicted"/>